<dbReference type="GeneID" id="78775306"/>
<comment type="caution">
    <text evidence="1">The sequence shown here is derived from an EMBL/GenBank/DDBJ whole genome shotgun (WGS) entry which is preliminary data.</text>
</comment>
<sequence>MLLPSFLEWQAGWRNDWVNNSGITRHVFDDAVSAFITEVISIGDKSNHQNKKILDNCKTWRTCSSPLQQRSLYCSLAANYSKDVPEFQVHTDDPRCSSCDPLDD</sequence>
<dbReference type="CTD" id="78775306"/>
<name>A0A6A5H8R6_CAERE</name>
<evidence type="ECO:0000313" key="2">
    <source>
        <dbReference type="Proteomes" id="UP000483820"/>
    </source>
</evidence>
<dbReference type="AlphaFoldDB" id="A0A6A5H8R6"/>
<organism evidence="1 2">
    <name type="scientific">Caenorhabditis remanei</name>
    <name type="common">Caenorhabditis vulgaris</name>
    <dbReference type="NCBI Taxonomy" id="31234"/>
    <lineage>
        <taxon>Eukaryota</taxon>
        <taxon>Metazoa</taxon>
        <taxon>Ecdysozoa</taxon>
        <taxon>Nematoda</taxon>
        <taxon>Chromadorea</taxon>
        <taxon>Rhabditida</taxon>
        <taxon>Rhabditina</taxon>
        <taxon>Rhabditomorpha</taxon>
        <taxon>Rhabditoidea</taxon>
        <taxon>Rhabditidae</taxon>
        <taxon>Peloderinae</taxon>
        <taxon>Caenorhabditis</taxon>
    </lineage>
</organism>
<gene>
    <name evidence="1" type="ORF">GCK72_011884</name>
</gene>
<evidence type="ECO:0000313" key="1">
    <source>
        <dbReference type="EMBL" id="KAF1763617.1"/>
    </source>
</evidence>
<protein>
    <submittedName>
        <fullName evidence="1">Uncharacterized protein</fullName>
    </submittedName>
</protein>
<dbReference type="KEGG" id="crq:GCK72_011884"/>
<proteinExistence type="predicted"/>
<reference evidence="1 2" key="1">
    <citation type="submission" date="2019-12" db="EMBL/GenBank/DDBJ databases">
        <title>Chromosome-level assembly of the Caenorhabditis remanei genome.</title>
        <authorList>
            <person name="Teterina A.A."/>
            <person name="Willis J.H."/>
            <person name="Phillips P.C."/>
        </authorList>
    </citation>
    <scope>NUCLEOTIDE SEQUENCE [LARGE SCALE GENOMIC DNA]</scope>
    <source>
        <strain evidence="1 2">PX506</strain>
        <tissue evidence="1">Whole organism</tissue>
    </source>
</reference>
<dbReference type="EMBL" id="WUAV01000003">
    <property type="protein sequence ID" value="KAF1763617.1"/>
    <property type="molecule type" value="Genomic_DNA"/>
</dbReference>
<accession>A0A6A5H8R6</accession>
<dbReference type="Proteomes" id="UP000483820">
    <property type="component" value="Chromosome III"/>
</dbReference>
<dbReference type="RefSeq" id="XP_053588312.1">
    <property type="nucleotide sequence ID" value="XM_053728735.1"/>
</dbReference>